<evidence type="ECO:0000256" key="1">
    <source>
        <dbReference type="SAM" id="MobiDB-lite"/>
    </source>
</evidence>
<dbReference type="EMBL" id="EQ974620">
    <property type="protein sequence ID" value="EEF28497.1"/>
    <property type="molecule type" value="Genomic_DNA"/>
</dbReference>
<dbReference type="GO" id="GO:0005634">
    <property type="term" value="C:nucleus"/>
    <property type="evidence" value="ECO:0000318"/>
    <property type="project" value="GO_Central"/>
</dbReference>
<dbReference type="InParanoid" id="B9T6L7"/>
<feature type="region of interest" description="Disordered" evidence="1">
    <location>
        <begin position="127"/>
        <end position="160"/>
    </location>
</feature>
<sequence>MWLGCMDGYHPYLELTLSARKKISSVLNHLNHKWGDSSIATGEPFLLPYKIAECLSSCRWTLNDVGLSAGDIYAAVGSPSIFRLRYGWVTDCENKSSELQSTLIPSEACLRHEGIQKVCSNNVENINGKGKQNEDPSEELKPNIVSGATDRNEGKMHVGTGQSSLWDDALTNISIGGLLSEASLKGMFSTCEPKSDGSNAGLLPSQLISDSFDAFIMSQVNCSQAPRLPPHGTSSSILDAEDTCHAFAFQNFSSSGKDALALRESAYGHTSSQDAVSKSFKNPNISEVSIQSGLPQSHGCQESETDLSLCSRLYNDESSLGLSGIKWTDSLGPFDLGLSSSRKIISGDSLSISRIIT</sequence>
<evidence type="ECO:0000313" key="3">
    <source>
        <dbReference type="Proteomes" id="UP000008311"/>
    </source>
</evidence>
<reference evidence="3" key="1">
    <citation type="journal article" date="2010" name="Nat. Biotechnol.">
        <title>Draft genome sequence of the oilseed species Ricinus communis.</title>
        <authorList>
            <person name="Chan A.P."/>
            <person name="Crabtree J."/>
            <person name="Zhao Q."/>
            <person name="Lorenzi H."/>
            <person name="Orvis J."/>
            <person name="Puiu D."/>
            <person name="Melake-Berhan A."/>
            <person name="Jones K.M."/>
            <person name="Redman J."/>
            <person name="Chen G."/>
            <person name="Cahoon E.B."/>
            <person name="Gedil M."/>
            <person name="Stanke M."/>
            <person name="Haas B.J."/>
            <person name="Wortman J.R."/>
            <person name="Fraser-Liggett C.M."/>
            <person name="Ravel J."/>
            <person name="Rabinowicz P.D."/>
        </authorList>
    </citation>
    <scope>NUCLEOTIDE SEQUENCE [LARGE SCALE GENOMIC DNA]</scope>
    <source>
        <strain evidence="3">cv. Hale</strain>
    </source>
</reference>
<gene>
    <name evidence="2" type="ORF">RCOM_0030860</name>
</gene>
<evidence type="ECO:0000313" key="2">
    <source>
        <dbReference type="EMBL" id="EEF28497.1"/>
    </source>
</evidence>
<accession>B9T6L7</accession>
<dbReference type="STRING" id="3988.B9T6L7"/>
<dbReference type="GO" id="GO:0007389">
    <property type="term" value="P:pattern specification process"/>
    <property type="evidence" value="ECO:0000318"/>
    <property type="project" value="GO_Central"/>
</dbReference>
<keyword evidence="3" id="KW-1185">Reference proteome</keyword>
<evidence type="ECO:0008006" key="4">
    <source>
        <dbReference type="Google" id="ProtNLM"/>
    </source>
</evidence>
<proteinExistence type="predicted"/>
<feature type="compositionally biased region" description="Basic and acidic residues" evidence="1">
    <location>
        <begin position="131"/>
        <end position="141"/>
    </location>
</feature>
<dbReference type="eggNOG" id="ENOG502QUC4">
    <property type="taxonomic scope" value="Eukaryota"/>
</dbReference>
<dbReference type="PANTHER" id="PTHR21677">
    <property type="entry name" value="CRAMPED PROTEIN"/>
    <property type="match status" value="1"/>
</dbReference>
<dbReference type="GO" id="GO:0003682">
    <property type="term" value="F:chromatin binding"/>
    <property type="evidence" value="ECO:0000318"/>
    <property type="project" value="GO_Central"/>
</dbReference>
<dbReference type="Proteomes" id="UP000008311">
    <property type="component" value="Unassembled WGS sequence"/>
</dbReference>
<dbReference type="InterPro" id="IPR055315">
    <property type="entry name" value="Cramped-like"/>
</dbReference>
<dbReference type="AlphaFoldDB" id="B9T6L7"/>
<protein>
    <recommendedName>
        <fullName evidence="4">TSL-kinase interacting protein 1</fullName>
    </recommendedName>
</protein>
<dbReference type="PANTHER" id="PTHR21677:SF4">
    <property type="entry name" value="TSL-KINASE INTERACTING-LIKE PROTEIN"/>
    <property type="match status" value="1"/>
</dbReference>
<name>B9T6L7_RICCO</name>
<dbReference type="FunCoup" id="B9T6L7">
    <property type="interactions" value="78"/>
</dbReference>
<organism evidence="2 3">
    <name type="scientific">Ricinus communis</name>
    <name type="common">Castor bean</name>
    <dbReference type="NCBI Taxonomy" id="3988"/>
    <lineage>
        <taxon>Eukaryota</taxon>
        <taxon>Viridiplantae</taxon>
        <taxon>Streptophyta</taxon>
        <taxon>Embryophyta</taxon>
        <taxon>Tracheophyta</taxon>
        <taxon>Spermatophyta</taxon>
        <taxon>Magnoliopsida</taxon>
        <taxon>eudicotyledons</taxon>
        <taxon>Gunneridae</taxon>
        <taxon>Pentapetalae</taxon>
        <taxon>rosids</taxon>
        <taxon>fabids</taxon>
        <taxon>Malpighiales</taxon>
        <taxon>Euphorbiaceae</taxon>
        <taxon>Acalyphoideae</taxon>
        <taxon>Acalypheae</taxon>
        <taxon>Ricinus</taxon>
    </lineage>
</organism>